<dbReference type="AlphaFoldDB" id="A0A3P8UQM3"/>
<evidence type="ECO:0000256" key="1">
    <source>
        <dbReference type="ARBA" id="ARBA00004611"/>
    </source>
</evidence>
<evidence type="ECO:0000256" key="8">
    <source>
        <dbReference type="ARBA" id="ARBA00023273"/>
    </source>
</evidence>
<dbReference type="GeneTree" id="ENSGT00940000157240"/>
<dbReference type="Pfam" id="PF02493">
    <property type="entry name" value="MORN"/>
    <property type="match status" value="7"/>
</dbReference>
<dbReference type="SUPFAM" id="SSF82185">
    <property type="entry name" value="Histone H3 K4-specific methyltransferase SET7/9 N-terminal domain"/>
    <property type="match status" value="2"/>
</dbReference>
<reference evidence="12" key="3">
    <citation type="submission" date="2025-09" db="UniProtKB">
        <authorList>
            <consortium name="Ensembl"/>
        </authorList>
    </citation>
    <scope>IDENTIFICATION</scope>
</reference>
<dbReference type="GO" id="GO:0035082">
    <property type="term" value="P:axoneme assembly"/>
    <property type="evidence" value="ECO:0007669"/>
    <property type="project" value="TreeGrafter"/>
</dbReference>
<dbReference type="Proteomes" id="UP000265120">
    <property type="component" value="Chromosome 8"/>
</dbReference>
<name>A0A3P8UQM3_CYNSE</name>
<feature type="region of interest" description="Disordered" evidence="11">
    <location>
        <begin position="1"/>
        <end position="42"/>
    </location>
</feature>
<reference evidence="12 13" key="1">
    <citation type="journal article" date="2014" name="Nat. Genet.">
        <title>Whole-genome sequence of a flatfish provides insights into ZW sex chromosome evolution and adaptation to a benthic lifestyle.</title>
        <authorList>
            <person name="Chen S."/>
            <person name="Zhang G."/>
            <person name="Shao C."/>
            <person name="Huang Q."/>
            <person name="Liu G."/>
            <person name="Zhang P."/>
            <person name="Song W."/>
            <person name="An N."/>
            <person name="Chalopin D."/>
            <person name="Volff J.N."/>
            <person name="Hong Y."/>
            <person name="Li Q."/>
            <person name="Sha Z."/>
            <person name="Zhou H."/>
            <person name="Xie M."/>
            <person name="Yu Q."/>
            <person name="Liu Y."/>
            <person name="Xiang H."/>
            <person name="Wang N."/>
            <person name="Wu K."/>
            <person name="Yang C."/>
            <person name="Zhou Q."/>
            <person name="Liao X."/>
            <person name="Yang L."/>
            <person name="Hu Q."/>
            <person name="Zhang J."/>
            <person name="Meng L."/>
            <person name="Jin L."/>
            <person name="Tian Y."/>
            <person name="Lian J."/>
            <person name="Yang J."/>
            <person name="Miao G."/>
            <person name="Liu S."/>
            <person name="Liang Z."/>
            <person name="Yan F."/>
            <person name="Li Y."/>
            <person name="Sun B."/>
            <person name="Zhang H."/>
            <person name="Zhang J."/>
            <person name="Zhu Y."/>
            <person name="Du M."/>
            <person name="Zhao Y."/>
            <person name="Schartl M."/>
            <person name="Tang Q."/>
            <person name="Wang J."/>
        </authorList>
    </citation>
    <scope>NUCLEOTIDE SEQUENCE</scope>
</reference>
<evidence type="ECO:0000313" key="12">
    <source>
        <dbReference type="Ensembl" id="ENSCSEP00000004667.1"/>
    </source>
</evidence>
<dbReference type="STRING" id="244447.ENSCSEP00000004667"/>
<evidence type="ECO:0000313" key="13">
    <source>
        <dbReference type="Proteomes" id="UP000265120"/>
    </source>
</evidence>
<evidence type="ECO:0000256" key="11">
    <source>
        <dbReference type="SAM" id="MobiDB-lite"/>
    </source>
</evidence>
<evidence type="ECO:0000256" key="10">
    <source>
        <dbReference type="ARBA" id="ARBA00073772"/>
    </source>
</evidence>
<dbReference type="GO" id="GO:0007286">
    <property type="term" value="P:spermatid development"/>
    <property type="evidence" value="ECO:0007669"/>
    <property type="project" value="TreeGrafter"/>
</dbReference>
<evidence type="ECO:0000256" key="7">
    <source>
        <dbReference type="ARBA" id="ARBA00023254"/>
    </source>
</evidence>
<comment type="subcellular location">
    <subcellularLocation>
        <location evidence="1">Cytoplasm</location>
        <location evidence="1">Cytoskeleton</location>
        <location evidence="1">Flagellum axoneme</location>
    </subcellularLocation>
</comment>
<evidence type="ECO:0000256" key="6">
    <source>
        <dbReference type="ARBA" id="ARBA00023212"/>
    </source>
</evidence>
<keyword evidence="5" id="KW-0969">Cilium</keyword>
<dbReference type="Gene3D" id="2.20.110.10">
    <property type="entry name" value="Histone H3 K4-specific methyltransferase SET7/9 N-terminal domain"/>
    <property type="match status" value="3"/>
</dbReference>
<sequence length="262" mass="29924">MSDAGSEDVDAKKNKLGEYVGDRNEAGERHGHGRAVLPNGDVYEGEYENGKRNGQGTYRFKNGARYVGTYFQNMKHGQGIFYYPDGSKYEGAWVKDVRRGRGVYIYPNGDTYDGEWLQHLRHGQGTYNFKETGSKYQGSWVNGNMESAGEYIHCNHRYEGTFANNKPSGSGKYVFPDIKCEQHGDYHVEDQFSSSQDETQVLRWVPRKITELTPPAIKTAGEPRRHTRKYQELSLSCHSKSKLDKSFPPNVSQTYEPTLSYW</sequence>
<comment type="function">
    <text evidence="9">Functions as part of axonemal radial spoke complexes that play an important part in the motility of sperm and cilia.</text>
</comment>
<dbReference type="InParanoid" id="A0A3P8UQM3"/>
<dbReference type="Ensembl" id="ENSCSET00000004723.1">
    <property type="protein sequence ID" value="ENSCSEP00000004667.1"/>
    <property type="gene ID" value="ENSCSEG00000003014.1"/>
</dbReference>
<dbReference type="PANTHER" id="PTHR43215:SF14">
    <property type="entry name" value="RADIAL SPOKE HEAD 1 HOMOLOG"/>
    <property type="match status" value="1"/>
</dbReference>
<reference evidence="12" key="2">
    <citation type="submission" date="2025-08" db="UniProtKB">
        <authorList>
            <consortium name="Ensembl"/>
        </authorList>
    </citation>
    <scope>IDENTIFICATION</scope>
</reference>
<evidence type="ECO:0000256" key="5">
    <source>
        <dbReference type="ARBA" id="ARBA00023069"/>
    </source>
</evidence>
<evidence type="ECO:0000256" key="4">
    <source>
        <dbReference type="ARBA" id="ARBA00022846"/>
    </source>
</evidence>
<evidence type="ECO:0000256" key="3">
    <source>
        <dbReference type="ARBA" id="ARBA00022737"/>
    </source>
</evidence>
<protein>
    <recommendedName>
        <fullName evidence="10">Radial spoke head 1 homolog</fullName>
    </recommendedName>
</protein>
<keyword evidence="2" id="KW-0963">Cytoplasm</keyword>
<dbReference type="SMART" id="SM00698">
    <property type="entry name" value="MORN"/>
    <property type="match status" value="7"/>
</dbReference>
<proteinExistence type="predicted"/>
<dbReference type="OMA" id="GIWYFKN"/>
<dbReference type="GO" id="GO:0051321">
    <property type="term" value="P:meiotic cell cycle"/>
    <property type="evidence" value="ECO:0007669"/>
    <property type="project" value="UniProtKB-KW"/>
</dbReference>
<evidence type="ECO:0000256" key="9">
    <source>
        <dbReference type="ARBA" id="ARBA00056649"/>
    </source>
</evidence>
<feature type="compositionally biased region" description="Basic and acidic residues" evidence="11">
    <location>
        <begin position="9"/>
        <end position="30"/>
    </location>
</feature>
<keyword evidence="7" id="KW-0469">Meiosis</keyword>
<dbReference type="GO" id="GO:0031514">
    <property type="term" value="C:motile cilium"/>
    <property type="evidence" value="ECO:0007669"/>
    <property type="project" value="TreeGrafter"/>
</dbReference>
<dbReference type="FunFam" id="2.20.110.10:FF:000010">
    <property type="entry name" value="Radial spoke head 1 homolog"/>
    <property type="match status" value="1"/>
</dbReference>
<keyword evidence="4" id="KW-0282">Flagellum</keyword>
<keyword evidence="6" id="KW-0206">Cytoskeleton</keyword>
<dbReference type="FunFam" id="2.20.110.10:FF:000002">
    <property type="entry name" value="Phosphatidylinositol 4-phosphate 5-kinase 8"/>
    <property type="match status" value="1"/>
</dbReference>
<dbReference type="GO" id="GO:0005634">
    <property type="term" value="C:nucleus"/>
    <property type="evidence" value="ECO:0007669"/>
    <property type="project" value="TreeGrafter"/>
</dbReference>
<keyword evidence="3" id="KW-0677">Repeat</keyword>
<evidence type="ECO:0000256" key="2">
    <source>
        <dbReference type="ARBA" id="ARBA00022490"/>
    </source>
</evidence>
<keyword evidence="13" id="KW-1185">Reference proteome</keyword>
<dbReference type="InterPro" id="IPR003409">
    <property type="entry name" value="MORN"/>
</dbReference>
<dbReference type="PANTHER" id="PTHR43215">
    <property type="entry name" value="RADIAL SPOKE HEAD 1 HOMOLOG"/>
    <property type="match status" value="1"/>
</dbReference>
<organism evidence="12 13">
    <name type="scientific">Cynoglossus semilaevis</name>
    <name type="common">Tongue sole</name>
    <dbReference type="NCBI Taxonomy" id="244447"/>
    <lineage>
        <taxon>Eukaryota</taxon>
        <taxon>Metazoa</taxon>
        <taxon>Chordata</taxon>
        <taxon>Craniata</taxon>
        <taxon>Vertebrata</taxon>
        <taxon>Euteleostomi</taxon>
        <taxon>Actinopterygii</taxon>
        <taxon>Neopterygii</taxon>
        <taxon>Teleostei</taxon>
        <taxon>Neoteleostei</taxon>
        <taxon>Acanthomorphata</taxon>
        <taxon>Carangaria</taxon>
        <taxon>Pleuronectiformes</taxon>
        <taxon>Pleuronectoidei</taxon>
        <taxon>Cynoglossidae</taxon>
        <taxon>Cynoglossinae</taxon>
        <taxon>Cynoglossus</taxon>
    </lineage>
</organism>
<keyword evidence="8" id="KW-0966">Cell projection</keyword>
<accession>A0A3P8UQM3</accession>